<keyword evidence="2 4" id="KW-0378">Hydrolase</keyword>
<dbReference type="Proteomes" id="UP000306402">
    <property type="component" value="Unassembled WGS sequence"/>
</dbReference>
<feature type="domain" description="AB hydrolase-1" evidence="3">
    <location>
        <begin position="21"/>
        <end position="257"/>
    </location>
</feature>
<dbReference type="Pfam" id="PF12697">
    <property type="entry name" value="Abhydrolase_6"/>
    <property type="match status" value="1"/>
</dbReference>
<dbReference type="PANTHER" id="PTHR43039">
    <property type="entry name" value="ESTERASE-RELATED"/>
    <property type="match status" value="1"/>
</dbReference>
<evidence type="ECO:0000256" key="2">
    <source>
        <dbReference type="ARBA" id="ARBA00022801"/>
    </source>
</evidence>
<sequence length="266" mass="29738">MTDIFKRNNVNIFGTGSKTMLFAHGFGCGQQMWRNIWPAFQDEYRIVLFDYVGSGNSDANAYNPERYRNLNGYAEDVLEICEALNLKDAIFVGHSVSSIVGMLASIKEPAYFDKLVLVGPSPRYINNPEYVGGFERADIEELLDTMDKNYIGWANFLAPAIMQNPDQPELAAELTESFCSTDPVIARQFAEATFLSDNRQDLAYVNHPCLILQCSDDMIAPLPVGEYLHSNLTNSSLVVMQATGHCPHLSAPQETVAYIRQFLAQD</sequence>
<evidence type="ECO:0000256" key="1">
    <source>
        <dbReference type="ARBA" id="ARBA00008645"/>
    </source>
</evidence>
<keyword evidence="5" id="KW-1185">Reference proteome</keyword>
<name>A0A5R9L568_9BACT</name>
<dbReference type="RefSeq" id="WP_138364717.1">
    <property type="nucleotide sequence ID" value="NZ_VCEJ01000002.1"/>
</dbReference>
<reference evidence="4 5" key="1">
    <citation type="submission" date="2019-05" db="EMBL/GenBank/DDBJ databases">
        <authorList>
            <person name="Qu J.-H."/>
        </authorList>
    </citation>
    <scope>NUCLEOTIDE SEQUENCE [LARGE SCALE GENOMIC DNA]</scope>
    <source>
        <strain evidence="4 5">T17</strain>
    </source>
</reference>
<dbReference type="FunFam" id="3.40.50.1820:FF:000042">
    <property type="entry name" value="probable strigolactone esterase DAD2"/>
    <property type="match status" value="1"/>
</dbReference>
<evidence type="ECO:0000313" key="5">
    <source>
        <dbReference type="Proteomes" id="UP000306402"/>
    </source>
</evidence>
<dbReference type="Gene3D" id="3.40.50.1820">
    <property type="entry name" value="alpha/beta hydrolase"/>
    <property type="match status" value="1"/>
</dbReference>
<dbReference type="EMBL" id="VCEJ01000002">
    <property type="protein sequence ID" value="TLV03509.1"/>
    <property type="molecule type" value="Genomic_DNA"/>
</dbReference>
<dbReference type="SUPFAM" id="SSF53474">
    <property type="entry name" value="alpha/beta-Hydrolases"/>
    <property type="match status" value="1"/>
</dbReference>
<dbReference type="OrthoDB" id="9780932at2"/>
<dbReference type="InterPro" id="IPR029058">
    <property type="entry name" value="AB_hydrolase_fold"/>
</dbReference>
<dbReference type="InterPro" id="IPR000073">
    <property type="entry name" value="AB_hydrolase_1"/>
</dbReference>
<organism evidence="4 5">
    <name type="scientific">Dyadobacter luticola</name>
    <dbReference type="NCBI Taxonomy" id="1979387"/>
    <lineage>
        <taxon>Bacteria</taxon>
        <taxon>Pseudomonadati</taxon>
        <taxon>Bacteroidota</taxon>
        <taxon>Cytophagia</taxon>
        <taxon>Cytophagales</taxon>
        <taxon>Spirosomataceae</taxon>
        <taxon>Dyadobacter</taxon>
    </lineage>
</organism>
<comment type="similarity">
    <text evidence="1">Belongs to the AB hydrolase superfamily.</text>
</comment>
<evidence type="ECO:0000259" key="3">
    <source>
        <dbReference type="Pfam" id="PF12697"/>
    </source>
</evidence>
<accession>A0A5R9L568</accession>
<evidence type="ECO:0000313" key="4">
    <source>
        <dbReference type="EMBL" id="TLV03509.1"/>
    </source>
</evidence>
<gene>
    <name evidence="4" type="ORF">FEN17_07855</name>
</gene>
<protein>
    <submittedName>
        <fullName evidence="4">Alpha/beta hydrolase</fullName>
    </submittedName>
</protein>
<dbReference type="GO" id="GO:0016787">
    <property type="term" value="F:hydrolase activity"/>
    <property type="evidence" value="ECO:0007669"/>
    <property type="project" value="UniProtKB-KW"/>
</dbReference>
<dbReference type="PRINTS" id="PR00111">
    <property type="entry name" value="ABHYDROLASE"/>
</dbReference>
<proteinExistence type="inferred from homology"/>
<comment type="caution">
    <text evidence="4">The sequence shown here is derived from an EMBL/GenBank/DDBJ whole genome shotgun (WGS) entry which is preliminary data.</text>
</comment>
<dbReference type="AlphaFoldDB" id="A0A5R9L568"/>